<protein>
    <submittedName>
        <fullName evidence="2">(northern house mosquito) hypothetical protein</fullName>
    </submittedName>
</protein>
<feature type="region of interest" description="Disordered" evidence="1">
    <location>
        <begin position="70"/>
        <end position="95"/>
    </location>
</feature>
<feature type="region of interest" description="Disordered" evidence="1">
    <location>
        <begin position="1"/>
        <end position="46"/>
    </location>
</feature>
<organism evidence="2">
    <name type="scientific">Culex pipiens</name>
    <name type="common">House mosquito</name>
    <dbReference type="NCBI Taxonomy" id="7175"/>
    <lineage>
        <taxon>Eukaryota</taxon>
        <taxon>Metazoa</taxon>
        <taxon>Ecdysozoa</taxon>
        <taxon>Arthropoda</taxon>
        <taxon>Hexapoda</taxon>
        <taxon>Insecta</taxon>
        <taxon>Pterygota</taxon>
        <taxon>Neoptera</taxon>
        <taxon>Endopterygota</taxon>
        <taxon>Diptera</taxon>
        <taxon>Nematocera</taxon>
        <taxon>Culicoidea</taxon>
        <taxon>Culicidae</taxon>
        <taxon>Culicinae</taxon>
        <taxon>Culicini</taxon>
        <taxon>Culex</taxon>
        <taxon>Culex</taxon>
    </lineage>
</organism>
<feature type="compositionally biased region" description="Basic and acidic residues" evidence="1">
    <location>
        <begin position="9"/>
        <end position="24"/>
    </location>
</feature>
<proteinExistence type="predicted"/>
<dbReference type="EMBL" id="HBUE01254379">
    <property type="protein sequence ID" value="CAG6555630.1"/>
    <property type="molecule type" value="Transcribed_RNA"/>
</dbReference>
<dbReference type="EMBL" id="HBUE01149416">
    <property type="protein sequence ID" value="CAG6504354.1"/>
    <property type="molecule type" value="Transcribed_RNA"/>
</dbReference>
<accession>A0A8D8IJ37</accession>
<evidence type="ECO:0000313" key="2">
    <source>
        <dbReference type="EMBL" id="CAG6555630.1"/>
    </source>
</evidence>
<dbReference type="AlphaFoldDB" id="A0A8D8IJ37"/>
<name>A0A8D8IJ37_CULPI</name>
<evidence type="ECO:0000256" key="1">
    <source>
        <dbReference type="SAM" id="MobiDB-lite"/>
    </source>
</evidence>
<reference evidence="2" key="1">
    <citation type="submission" date="2021-05" db="EMBL/GenBank/DDBJ databases">
        <authorList>
            <person name="Alioto T."/>
            <person name="Alioto T."/>
            <person name="Gomez Garrido J."/>
        </authorList>
    </citation>
    <scope>NUCLEOTIDE SEQUENCE</scope>
</reference>
<sequence length="121" mass="13338">MSACGVRRSSADHRRSVEVHDHVGPRSGRAAAQVRSVARGHPPECGVHRGRVRLSGLYPRLDAGRLRRERVRASVRGRDEESAEPGAGQQDVRAVPEAVHEGQVVGFSKNVEKNFRLIFLN</sequence>